<dbReference type="Gene3D" id="3.10.620.30">
    <property type="match status" value="1"/>
</dbReference>
<proteinExistence type="predicted"/>
<dbReference type="PROSITE" id="PS51257">
    <property type="entry name" value="PROKAR_LIPOPROTEIN"/>
    <property type="match status" value="1"/>
</dbReference>
<dbReference type="EMBL" id="CP118735">
    <property type="protein sequence ID" value="WNY52005.1"/>
    <property type="molecule type" value="Genomic_DNA"/>
</dbReference>
<dbReference type="InterPro" id="IPR038765">
    <property type="entry name" value="Papain-like_cys_pep_sf"/>
</dbReference>
<name>A0AA96W1Y8_9STRE</name>
<dbReference type="SUPFAM" id="SSF54001">
    <property type="entry name" value="Cysteine proteinases"/>
    <property type="match status" value="1"/>
</dbReference>
<evidence type="ECO:0000259" key="2">
    <source>
        <dbReference type="SMART" id="SM00460"/>
    </source>
</evidence>
<sequence length="409" mass="47396">MKEYFYTRKSTLICLLSLSVITLTACSTDQVADKLKDLQFEFVQEKKEREAELSALREEVAGNFYFQELDTDRERRVYLQFVNGLRKRESRIEIDSVNQETYTRVYFSVANDFPEYYWLTDAMVDGIVFSDLSNPIYPDDVEQVSWQLENLAQAIIEQAPKGSDYEMVKFFYETIIKQTDYDLEALSNDSLSWKEQGITSVLIEQKSVCAGYSRTFQYLCKLAGIDCIYVSGMANSEQGNQIGHAWNLVQIDGQYYGIDTTWGDPVFEEAMGGQAKSDISYDYLCVTDEFLNRSRKADSDLLVYWGKEYPFQSRPLAYPSAQDNSLNYYMQMGAYFPSFDELAILESVRQQKEQGAERIFLQFANQQALQEMVNLAGSDNNNLFYALGDVYTYQYFYNDQTYTFEVTGW</sequence>
<dbReference type="KEGG" id="sins:PW252_05000"/>
<feature type="domain" description="Transglutaminase-like" evidence="2">
    <location>
        <begin position="201"/>
        <end position="262"/>
    </location>
</feature>
<dbReference type="SMART" id="SM00460">
    <property type="entry name" value="TGc"/>
    <property type="match status" value="1"/>
</dbReference>
<accession>A0AA96W1Y8</accession>
<gene>
    <name evidence="3" type="ORF">PW252_05000</name>
</gene>
<reference evidence="3" key="1">
    <citation type="submission" date="2023-02" db="EMBL/GenBank/DDBJ databases">
        <title>Streptococcus sp. Genome Sequencing and Assembly.</title>
        <authorList>
            <person name="Shore S.M."/>
            <person name="Nicholson T.L."/>
        </authorList>
    </citation>
    <scope>NUCLEOTIDE SEQUENCE</scope>
    <source>
        <strain evidence="3">29887</strain>
    </source>
</reference>
<dbReference type="PANTHER" id="PTHR46333">
    <property type="entry name" value="CYTOKINESIS PROTEIN 3"/>
    <property type="match status" value="1"/>
</dbReference>
<dbReference type="InterPro" id="IPR002931">
    <property type="entry name" value="Transglutaminase-like"/>
</dbReference>
<dbReference type="RefSeq" id="WP_248051512.1">
    <property type="nucleotide sequence ID" value="NZ_CP118735.1"/>
</dbReference>
<evidence type="ECO:0000256" key="1">
    <source>
        <dbReference type="SAM" id="SignalP"/>
    </source>
</evidence>
<organism evidence="3">
    <name type="scientific">Streptococcus iners</name>
    <dbReference type="NCBI Taxonomy" id="3028084"/>
    <lineage>
        <taxon>Bacteria</taxon>
        <taxon>Bacillati</taxon>
        <taxon>Bacillota</taxon>
        <taxon>Bacilli</taxon>
        <taxon>Lactobacillales</taxon>
        <taxon>Streptococcaceae</taxon>
        <taxon>Streptococcus</taxon>
    </lineage>
</organism>
<dbReference type="InterPro" id="IPR052557">
    <property type="entry name" value="CAP/Cytokinesis_protein"/>
</dbReference>
<dbReference type="AlphaFoldDB" id="A0AA96W1Y8"/>
<dbReference type="GO" id="GO:0005737">
    <property type="term" value="C:cytoplasm"/>
    <property type="evidence" value="ECO:0007669"/>
    <property type="project" value="TreeGrafter"/>
</dbReference>
<evidence type="ECO:0000313" key="3">
    <source>
        <dbReference type="EMBL" id="WNY52005.1"/>
    </source>
</evidence>
<feature type="signal peptide" evidence="1">
    <location>
        <begin position="1"/>
        <end position="25"/>
    </location>
</feature>
<protein>
    <submittedName>
        <fullName evidence="3">Transglutaminase domain-containing protein</fullName>
    </submittedName>
</protein>
<dbReference type="Pfam" id="PF01841">
    <property type="entry name" value="Transglut_core"/>
    <property type="match status" value="1"/>
</dbReference>
<dbReference type="PANTHER" id="PTHR46333:SF2">
    <property type="entry name" value="CYTOKINESIS PROTEIN 3"/>
    <property type="match status" value="1"/>
</dbReference>
<feature type="chain" id="PRO_5041645448" evidence="1">
    <location>
        <begin position="26"/>
        <end position="409"/>
    </location>
</feature>
<keyword evidence="1" id="KW-0732">Signal</keyword>